<gene>
    <name evidence="3" type="ORF">JR316_002610</name>
</gene>
<sequence>MFYISASPRVVALRRMSPLQYQWGKRGNIMGYCKNLDDDNQPWRVILADLEYAKKFPPGEDYLPSLDPKTGTPYFMPVEIMTMMTLFSGNVCRELVASSTNKSSAGGCTGIFESSSSVSQEEDIYLRAQRKRQAAREKKEKEKDVERPKGVAHNFQHDLESTWRLVLWLITSRTGDKPAQEYSRQIFQNTMQFVPERWQAVICEIEEELRKCMGPLGDYFAGQLEDLRSAMLLTYIERERDDKTKEVSSYVPISQAFRTFFQDIEKTKDIWANIPLIAQNHYIDPAERKRPRPDDDEGFPGLIDDGAEPKMKLPKT</sequence>
<comment type="caution">
    <text evidence="3">The sequence shown here is derived from an EMBL/GenBank/DDBJ whole genome shotgun (WGS) entry which is preliminary data.</text>
</comment>
<evidence type="ECO:0000256" key="1">
    <source>
        <dbReference type="SAM" id="Coils"/>
    </source>
</evidence>
<protein>
    <submittedName>
        <fullName evidence="3">Uncharacterized protein</fullName>
    </submittedName>
</protein>
<dbReference type="EMBL" id="JAFIQS010000002">
    <property type="protein sequence ID" value="KAG5173105.1"/>
    <property type="molecule type" value="Genomic_DNA"/>
</dbReference>
<reference evidence="3" key="1">
    <citation type="submission" date="2021-02" db="EMBL/GenBank/DDBJ databases">
        <title>Psilocybe cubensis genome.</title>
        <authorList>
            <person name="Mckernan K.J."/>
            <person name="Crawford S."/>
            <person name="Trippe A."/>
            <person name="Kane L.T."/>
            <person name="Mclaughlin S."/>
        </authorList>
    </citation>
    <scope>NUCLEOTIDE SEQUENCE [LARGE SCALE GENOMIC DNA]</scope>
    <source>
        <strain evidence="3">MGC-MH-2018</strain>
    </source>
</reference>
<organism evidence="3">
    <name type="scientific">Psilocybe cubensis</name>
    <name type="common">Psychedelic mushroom</name>
    <name type="synonym">Stropharia cubensis</name>
    <dbReference type="NCBI Taxonomy" id="181762"/>
    <lineage>
        <taxon>Eukaryota</taxon>
        <taxon>Fungi</taxon>
        <taxon>Dikarya</taxon>
        <taxon>Basidiomycota</taxon>
        <taxon>Agaricomycotina</taxon>
        <taxon>Agaricomycetes</taxon>
        <taxon>Agaricomycetidae</taxon>
        <taxon>Agaricales</taxon>
        <taxon>Agaricineae</taxon>
        <taxon>Strophariaceae</taxon>
        <taxon>Psilocybe</taxon>
    </lineage>
</organism>
<feature type="region of interest" description="Disordered" evidence="2">
    <location>
        <begin position="285"/>
        <end position="316"/>
    </location>
</feature>
<evidence type="ECO:0000256" key="2">
    <source>
        <dbReference type="SAM" id="MobiDB-lite"/>
    </source>
</evidence>
<evidence type="ECO:0000313" key="3">
    <source>
        <dbReference type="EMBL" id="KAG5173105.1"/>
    </source>
</evidence>
<feature type="compositionally biased region" description="Basic and acidic residues" evidence="2">
    <location>
        <begin position="307"/>
        <end position="316"/>
    </location>
</feature>
<dbReference type="AlphaFoldDB" id="A0A8H8CPQ4"/>
<keyword evidence="1" id="KW-0175">Coiled coil</keyword>
<feature type="coiled-coil region" evidence="1">
    <location>
        <begin position="118"/>
        <end position="145"/>
    </location>
</feature>
<accession>A0A8H8CPQ4</accession>
<dbReference type="OrthoDB" id="312874at2759"/>
<name>A0A8H8CPQ4_PSICU</name>
<proteinExistence type="predicted"/>